<dbReference type="Proteomes" id="UP000266426">
    <property type="component" value="Unassembled WGS sequence"/>
</dbReference>
<keyword evidence="3" id="KW-0997">Cell inner membrane</keyword>
<dbReference type="InterPro" id="IPR004960">
    <property type="entry name" value="LipA_acyltrans"/>
</dbReference>
<dbReference type="EMBL" id="QZJZ01000069">
    <property type="protein sequence ID" value="RJP58253.1"/>
    <property type="molecule type" value="Genomic_DNA"/>
</dbReference>
<evidence type="ECO:0000256" key="1">
    <source>
        <dbReference type="ARBA" id="ARBA00004533"/>
    </source>
</evidence>
<evidence type="ECO:0000313" key="9">
    <source>
        <dbReference type="Proteomes" id="UP000266426"/>
    </source>
</evidence>
<name>A0A3A4R0U6_9BACT</name>
<evidence type="ECO:0008006" key="10">
    <source>
        <dbReference type="Google" id="ProtNLM"/>
    </source>
</evidence>
<proteinExistence type="predicted"/>
<dbReference type="AlphaFoldDB" id="A0A3A4R0U6"/>
<protein>
    <recommendedName>
        <fullName evidence="10">Lipid A biosynthesis acyltransferase</fullName>
    </recommendedName>
</protein>
<keyword evidence="7" id="KW-0812">Transmembrane</keyword>
<reference evidence="8 9" key="1">
    <citation type="journal article" date="2017" name="ISME J.">
        <title>Energy and carbon metabolisms in a deep terrestrial subsurface fluid microbial community.</title>
        <authorList>
            <person name="Momper L."/>
            <person name="Jungbluth S.P."/>
            <person name="Lee M.D."/>
            <person name="Amend J.P."/>
        </authorList>
    </citation>
    <scope>NUCLEOTIDE SEQUENCE [LARGE SCALE GENOMIC DNA]</scope>
    <source>
        <strain evidence="8">SURF_26</strain>
    </source>
</reference>
<keyword evidence="7" id="KW-1133">Transmembrane helix</keyword>
<gene>
    <name evidence="8" type="ORF">C4541_08385</name>
</gene>
<evidence type="ECO:0000256" key="3">
    <source>
        <dbReference type="ARBA" id="ARBA00022519"/>
    </source>
</evidence>
<evidence type="ECO:0000313" key="8">
    <source>
        <dbReference type="EMBL" id="RJP58253.1"/>
    </source>
</evidence>
<dbReference type="CDD" id="cd07984">
    <property type="entry name" value="LPLAT_LABLAT-like"/>
    <property type="match status" value="1"/>
</dbReference>
<dbReference type="GO" id="GO:0009247">
    <property type="term" value="P:glycolipid biosynthetic process"/>
    <property type="evidence" value="ECO:0007669"/>
    <property type="project" value="UniProtKB-ARBA"/>
</dbReference>
<evidence type="ECO:0000256" key="2">
    <source>
        <dbReference type="ARBA" id="ARBA00022475"/>
    </source>
</evidence>
<comment type="subcellular location">
    <subcellularLocation>
        <location evidence="1">Cell inner membrane</location>
    </subcellularLocation>
</comment>
<dbReference type="GO" id="GO:0005886">
    <property type="term" value="C:plasma membrane"/>
    <property type="evidence" value="ECO:0007669"/>
    <property type="project" value="UniProtKB-SubCell"/>
</dbReference>
<evidence type="ECO:0000256" key="6">
    <source>
        <dbReference type="ARBA" id="ARBA00023315"/>
    </source>
</evidence>
<organism evidence="8 9">
    <name type="scientific">Candidatus Auribacter fodinae</name>
    <dbReference type="NCBI Taxonomy" id="2093366"/>
    <lineage>
        <taxon>Bacteria</taxon>
        <taxon>Pseudomonadati</taxon>
        <taxon>Candidatus Auribacterota</taxon>
        <taxon>Candidatus Auribacteria</taxon>
        <taxon>Candidatus Auribacterales</taxon>
        <taxon>Candidatus Auribacteraceae</taxon>
        <taxon>Candidatus Auribacter</taxon>
    </lineage>
</organism>
<dbReference type="PIRSF" id="PIRSF026649">
    <property type="entry name" value="MsbB"/>
    <property type="match status" value="1"/>
</dbReference>
<keyword evidence="5 7" id="KW-0472">Membrane</keyword>
<keyword evidence="2" id="KW-1003">Cell membrane</keyword>
<keyword evidence="4" id="KW-0808">Transferase</keyword>
<comment type="caution">
    <text evidence="8">The sequence shown here is derived from an EMBL/GenBank/DDBJ whole genome shotgun (WGS) entry which is preliminary data.</text>
</comment>
<feature type="transmembrane region" description="Helical" evidence="7">
    <location>
        <begin position="21"/>
        <end position="42"/>
    </location>
</feature>
<dbReference type="GO" id="GO:0016746">
    <property type="term" value="F:acyltransferase activity"/>
    <property type="evidence" value="ECO:0007669"/>
    <property type="project" value="UniProtKB-KW"/>
</dbReference>
<dbReference type="Pfam" id="PF03279">
    <property type="entry name" value="Lip_A_acyltrans"/>
    <property type="match status" value="1"/>
</dbReference>
<dbReference type="PANTHER" id="PTHR30606">
    <property type="entry name" value="LIPID A BIOSYNTHESIS LAUROYL ACYLTRANSFERASE"/>
    <property type="match status" value="1"/>
</dbReference>
<evidence type="ECO:0000256" key="4">
    <source>
        <dbReference type="ARBA" id="ARBA00022679"/>
    </source>
</evidence>
<keyword evidence="6" id="KW-0012">Acyltransferase</keyword>
<evidence type="ECO:0000256" key="7">
    <source>
        <dbReference type="SAM" id="Phobius"/>
    </source>
</evidence>
<accession>A0A3A4R0U6</accession>
<sequence length="320" mass="37640">MLRKFPRLRRRLKTIKRAVQYTTLYYIIIGLKRFFLLFPHIVAYRFCETVGRGVYYCAITERRRTLTHLKQAFGDTKTDAEIKKIAKNCFLNLSRNVAEMLCWEKWTPERMKEYIVFEGFEHFREAKQQGKGAVVVTGHCGNWEYLGGFSVVHGIDGAGLARKFHDARINKLLFTVRQGKGFEMIDRDESPRRMLNVMRNNNFLGILADQDIRKINGTFVNFFGKQAFTPTAPVTLALIADCPLIPSFSHRNPDNPYKHTVVIYPPIDLIRDRKNPDAIQENTQRWTTVLENHIRKYPDQWVWMHRRWRTTPETLKGEKQ</sequence>
<dbReference type="PANTHER" id="PTHR30606:SF10">
    <property type="entry name" value="PHOSPHATIDYLINOSITOL MANNOSIDE ACYLTRANSFERASE"/>
    <property type="match status" value="1"/>
</dbReference>
<evidence type="ECO:0000256" key="5">
    <source>
        <dbReference type="ARBA" id="ARBA00023136"/>
    </source>
</evidence>